<evidence type="ECO:0000256" key="1">
    <source>
        <dbReference type="ARBA" id="ARBA00007274"/>
    </source>
</evidence>
<dbReference type="Pfam" id="PF17836">
    <property type="entry name" value="PglD_N"/>
    <property type="match status" value="1"/>
</dbReference>
<dbReference type="InterPro" id="IPR011004">
    <property type="entry name" value="Trimer_LpxA-like_sf"/>
</dbReference>
<dbReference type="PANTHER" id="PTHR43300:SF7">
    <property type="entry name" value="UDP-N-ACETYLBACILLOSAMINE N-ACETYLTRANSFERASE"/>
    <property type="match status" value="1"/>
</dbReference>
<proteinExistence type="inferred from homology"/>
<keyword evidence="4" id="KW-1185">Reference proteome</keyword>
<dbReference type="InterPro" id="IPR041561">
    <property type="entry name" value="PglD_N"/>
</dbReference>
<name>A0ABW8JS37_9GAMM</name>
<dbReference type="SUPFAM" id="SSF51161">
    <property type="entry name" value="Trimeric LpxA-like enzymes"/>
    <property type="match status" value="1"/>
</dbReference>
<reference evidence="3 4" key="1">
    <citation type="submission" date="2020-10" db="EMBL/GenBank/DDBJ databases">
        <title>Phylogeny of dyella-like bacteria.</title>
        <authorList>
            <person name="Fu J."/>
        </authorList>
    </citation>
    <scope>NUCLEOTIDE SEQUENCE [LARGE SCALE GENOMIC DNA]</scope>
    <source>
        <strain evidence="3 4">Gsoil3046</strain>
    </source>
</reference>
<dbReference type="EMBL" id="JADIKM010000001">
    <property type="protein sequence ID" value="MFK2903234.1"/>
    <property type="molecule type" value="Genomic_DNA"/>
</dbReference>
<evidence type="ECO:0000313" key="3">
    <source>
        <dbReference type="EMBL" id="MFK2903234.1"/>
    </source>
</evidence>
<dbReference type="InterPro" id="IPR020019">
    <property type="entry name" value="AcTrfase_PglD-like"/>
</dbReference>
<dbReference type="Gene3D" id="3.40.50.20">
    <property type="match status" value="1"/>
</dbReference>
<feature type="domain" description="PglD N-terminal" evidence="2">
    <location>
        <begin position="15"/>
        <end position="89"/>
    </location>
</feature>
<dbReference type="RefSeq" id="WP_404630496.1">
    <property type="nucleotide sequence ID" value="NZ_JADIKM010000001.1"/>
</dbReference>
<comment type="caution">
    <text evidence="3">The sequence shown here is derived from an EMBL/GenBank/DDBJ whole genome shotgun (WGS) entry which is preliminary data.</text>
</comment>
<dbReference type="Gene3D" id="2.160.10.10">
    <property type="entry name" value="Hexapeptide repeat proteins"/>
    <property type="match status" value="1"/>
</dbReference>
<comment type="similarity">
    <text evidence="1">Belongs to the transferase hexapeptide repeat family.</text>
</comment>
<dbReference type="PANTHER" id="PTHR43300">
    <property type="entry name" value="ACETYLTRANSFERASE"/>
    <property type="match status" value="1"/>
</dbReference>
<protein>
    <submittedName>
        <fullName evidence="3">Acetyltransferase</fullName>
    </submittedName>
</protein>
<organism evidence="3 4">
    <name type="scientific">Dyella ginsengisoli</name>
    <dbReference type="NCBI Taxonomy" id="363848"/>
    <lineage>
        <taxon>Bacteria</taxon>
        <taxon>Pseudomonadati</taxon>
        <taxon>Pseudomonadota</taxon>
        <taxon>Gammaproteobacteria</taxon>
        <taxon>Lysobacterales</taxon>
        <taxon>Rhodanobacteraceae</taxon>
        <taxon>Dyella</taxon>
    </lineage>
</organism>
<dbReference type="Proteomes" id="UP001620460">
    <property type="component" value="Unassembled WGS sequence"/>
</dbReference>
<gene>
    <name evidence="3" type="ORF">ISP17_04605</name>
</gene>
<dbReference type="InterPro" id="IPR050179">
    <property type="entry name" value="Trans_hexapeptide_repeat"/>
</dbReference>
<accession>A0ABW8JS37</accession>
<evidence type="ECO:0000259" key="2">
    <source>
        <dbReference type="Pfam" id="PF17836"/>
    </source>
</evidence>
<evidence type="ECO:0000313" key="4">
    <source>
        <dbReference type="Proteomes" id="UP001620460"/>
    </source>
</evidence>
<sequence length="223" mass="23209">MACNPFHNPTPEFTKLYIFGAGGFGREVAWLAEQSWAHKVDVEFLVDIPNASGLQIDGRKVKQIADVTPDSTARIVIAVGDSSTRRRISALCEASGFREAIMVHPRAEMSNSVELGSGTIICAGAILTTNVHVGRHVHINLDCTIGHDAVIGDFATLSPGVHVSGHVHIGQGAFIGTGANLINGSADAPLVIGDRAVIAAGACVTKSVDCGALVAGVPATRKR</sequence>
<dbReference type="CDD" id="cd03360">
    <property type="entry name" value="LbH_AT_putative"/>
    <property type="match status" value="1"/>
</dbReference>
<dbReference type="NCBIfam" id="TIGR03570">
    <property type="entry name" value="NeuD_NnaD"/>
    <property type="match status" value="1"/>
</dbReference>